<accession>A0A2L0V0K7</accession>
<reference evidence="1 2" key="1">
    <citation type="submission" date="2017-06" db="EMBL/GenBank/DDBJ databases">
        <authorList>
            <person name="Kim H.J."/>
            <person name="Triplett B.A."/>
        </authorList>
    </citation>
    <scope>NUCLEOTIDE SEQUENCE [LARGE SCALE GENOMIC DNA]</scope>
</reference>
<protein>
    <submittedName>
        <fullName evidence="1">Uncharacterized protein</fullName>
    </submittedName>
</protein>
<evidence type="ECO:0000313" key="2">
    <source>
        <dbReference type="Proteomes" id="UP000223025"/>
    </source>
</evidence>
<evidence type="ECO:0000313" key="1">
    <source>
        <dbReference type="EMBL" id="AUZ95305.1"/>
    </source>
</evidence>
<dbReference type="KEGG" id="vg:40088549"/>
<keyword evidence="2" id="KW-1185">Reference proteome</keyword>
<dbReference type="EMBL" id="MF403008">
    <property type="protein sequence ID" value="AUZ95305.1"/>
    <property type="molecule type" value="Genomic_DNA"/>
</dbReference>
<organism evidence="1 2">
    <name type="scientific">Agrobacterium phage Atu_ph07</name>
    <dbReference type="NCBI Taxonomy" id="2024264"/>
    <lineage>
        <taxon>Viruses</taxon>
        <taxon>Duplodnaviria</taxon>
        <taxon>Heunggongvirae</taxon>
        <taxon>Uroviricota</taxon>
        <taxon>Caudoviricetes</taxon>
        <taxon>Polybotosvirus</taxon>
        <taxon>Polybotosvirus Atuph07</taxon>
    </lineage>
</organism>
<dbReference type="GeneID" id="40088549"/>
<proteinExistence type="predicted"/>
<sequence>MRISENVYIWYVPLDGKKLIPDSFIEAGICEEELERIIKQGFYWICDRSEDIDMRTISSRLSDIYPMNDDRIPDTNQDLGFGSEFIINRPFTDFDGDLEAYLYDFGLDWV</sequence>
<dbReference type="RefSeq" id="YP_009612211.1">
    <property type="nucleotide sequence ID" value="NC_042013.1"/>
</dbReference>
<name>A0A2L0V0K7_9CAUD</name>
<dbReference type="Proteomes" id="UP000223025">
    <property type="component" value="Segment"/>
</dbReference>